<dbReference type="EMBL" id="JBHRZF010000099">
    <property type="protein sequence ID" value="MFC3860804.1"/>
    <property type="molecule type" value="Genomic_DNA"/>
</dbReference>
<keyword evidence="1" id="KW-1133">Transmembrane helix</keyword>
<accession>A0ABV8A642</accession>
<organism evidence="2 3">
    <name type="scientific">Deinococcus antarcticus</name>
    <dbReference type="NCBI Taxonomy" id="1298767"/>
    <lineage>
        <taxon>Bacteria</taxon>
        <taxon>Thermotogati</taxon>
        <taxon>Deinococcota</taxon>
        <taxon>Deinococci</taxon>
        <taxon>Deinococcales</taxon>
        <taxon>Deinococcaceae</taxon>
        <taxon>Deinococcus</taxon>
    </lineage>
</organism>
<evidence type="ECO:0000313" key="3">
    <source>
        <dbReference type="Proteomes" id="UP001595748"/>
    </source>
</evidence>
<comment type="caution">
    <text evidence="2">The sequence shown here is derived from an EMBL/GenBank/DDBJ whole genome shotgun (WGS) entry which is preliminary data.</text>
</comment>
<reference evidence="3" key="1">
    <citation type="journal article" date="2019" name="Int. J. Syst. Evol. Microbiol.">
        <title>The Global Catalogue of Microorganisms (GCM) 10K type strain sequencing project: providing services to taxonomists for standard genome sequencing and annotation.</title>
        <authorList>
            <consortium name="The Broad Institute Genomics Platform"/>
            <consortium name="The Broad Institute Genome Sequencing Center for Infectious Disease"/>
            <person name="Wu L."/>
            <person name="Ma J."/>
        </authorList>
    </citation>
    <scope>NUCLEOTIDE SEQUENCE [LARGE SCALE GENOMIC DNA]</scope>
    <source>
        <strain evidence="3">CCTCC AB 2013263</strain>
    </source>
</reference>
<name>A0ABV8A642_9DEIO</name>
<keyword evidence="1" id="KW-0812">Transmembrane</keyword>
<evidence type="ECO:0000256" key="1">
    <source>
        <dbReference type="SAM" id="Phobius"/>
    </source>
</evidence>
<keyword evidence="1" id="KW-0472">Membrane</keyword>
<gene>
    <name evidence="2" type="ORF">ACFOPQ_08510</name>
</gene>
<dbReference type="Proteomes" id="UP001595748">
    <property type="component" value="Unassembled WGS sequence"/>
</dbReference>
<dbReference type="RefSeq" id="WP_380077092.1">
    <property type="nucleotide sequence ID" value="NZ_JBHRZF010000099.1"/>
</dbReference>
<proteinExistence type="predicted"/>
<protein>
    <submittedName>
        <fullName evidence="2">Uncharacterized protein</fullName>
    </submittedName>
</protein>
<feature type="transmembrane region" description="Helical" evidence="1">
    <location>
        <begin position="25"/>
        <end position="48"/>
    </location>
</feature>
<sequence>MAEGETQSSSSRSMVFHWPGLDRRVTTWLVISALAFAVFTLASAAGLFSPKNPAQRFEEEMSEYFRGASQGFQAQGVLINEREFRVTVLNPDETKFRRKPSADSSVSTDANLNQECYQAWQIMTIALSAIPDGIDPGYTSFLEWKWPVTVEWGWTNPGTLETKLNRHTFTAEQTRQTEKQCLV</sequence>
<keyword evidence="3" id="KW-1185">Reference proteome</keyword>
<evidence type="ECO:0000313" key="2">
    <source>
        <dbReference type="EMBL" id="MFC3860804.1"/>
    </source>
</evidence>